<proteinExistence type="predicted"/>
<reference evidence="1 2" key="1">
    <citation type="submission" date="2019-02" db="EMBL/GenBank/DDBJ databases">
        <title>Deep-cultivation of Planctomycetes and their phenomic and genomic characterization uncovers novel biology.</title>
        <authorList>
            <person name="Wiegand S."/>
            <person name="Jogler M."/>
            <person name="Boedeker C."/>
            <person name="Pinto D."/>
            <person name="Vollmers J."/>
            <person name="Rivas-Marin E."/>
            <person name="Kohn T."/>
            <person name="Peeters S.H."/>
            <person name="Heuer A."/>
            <person name="Rast P."/>
            <person name="Oberbeckmann S."/>
            <person name="Bunk B."/>
            <person name="Jeske O."/>
            <person name="Meyerdierks A."/>
            <person name="Storesund J.E."/>
            <person name="Kallscheuer N."/>
            <person name="Luecker S."/>
            <person name="Lage O.M."/>
            <person name="Pohl T."/>
            <person name="Merkel B.J."/>
            <person name="Hornburger P."/>
            <person name="Mueller R.-W."/>
            <person name="Bruemmer F."/>
            <person name="Labrenz M."/>
            <person name="Spormann A.M."/>
            <person name="Op Den Camp H."/>
            <person name="Overmann J."/>
            <person name="Amann R."/>
            <person name="Jetten M.S.M."/>
            <person name="Mascher T."/>
            <person name="Medema M.H."/>
            <person name="Devos D.P."/>
            <person name="Kaster A.-K."/>
            <person name="Ovreas L."/>
            <person name="Rohde M."/>
            <person name="Galperin M.Y."/>
            <person name="Jogler C."/>
        </authorList>
    </citation>
    <scope>NUCLEOTIDE SEQUENCE [LARGE SCALE GENOMIC DNA]</scope>
    <source>
        <strain evidence="1 2">Enr8</strain>
    </source>
</reference>
<gene>
    <name evidence="1" type="ORF">Enr8_48140</name>
</gene>
<accession>A0A5C5UTS0</accession>
<organism evidence="1 2">
    <name type="scientific">Blastopirellula retiformator</name>
    <dbReference type="NCBI Taxonomy" id="2527970"/>
    <lineage>
        <taxon>Bacteria</taxon>
        <taxon>Pseudomonadati</taxon>
        <taxon>Planctomycetota</taxon>
        <taxon>Planctomycetia</taxon>
        <taxon>Pirellulales</taxon>
        <taxon>Pirellulaceae</taxon>
        <taxon>Blastopirellula</taxon>
    </lineage>
</organism>
<sequence>MEAIADNYDKVLDQGQNLGLQGDDLTQYIFREQEKFRANLYKNFMDNRSY</sequence>
<dbReference type="AlphaFoldDB" id="A0A5C5UTS0"/>
<evidence type="ECO:0000313" key="2">
    <source>
        <dbReference type="Proteomes" id="UP000318878"/>
    </source>
</evidence>
<comment type="caution">
    <text evidence="1">The sequence shown here is derived from an EMBL/GenBank/DDBJ whole genome shotgun (WGS) entry which is preliminary data.</text>
</comment>
<protein>
    <submittedName>
        <fullName evidence="1">Uncharacterized protein</fullName>
    </submittedName>
</protein>
<dbReference type="Proteomes" id="UP000318878">
    <property type="component" value="Unassembled WGS sequence"/>
</dbReference>
<name>A0A5C5UTS0_9BACT</name>
<keyword evidence="2" id="KW-1185">Reference proteome</keyword>
<dbReference type="EMBL" id="SJPF01000007">
    <property type="protein sequence ID" value="TWT29626.1"/>
    <property type="molecule type" value="Genomic_DNA"/>
</dbReference>
<evidence type="ECO:0000313" key="1">
    <source>
        <dbReference type="EMBL" id="TWT29626.1"/>
    </source>
</evidence>